<dbReference type="InterPro" id="IPR036770">
    <property type="entry name" value="Ankyrin_rpt-contain_sf"/>
</dbReference>
<dbReference type="OrthoDB" id="426293at2759"/>
<feature type="repeat" description="ANK" evidence="3">
    <location>
        <begin position="365"/>
        <end position="397"/>
    </location>
</feature>
<dbReference type="PROSITE" id="PS50088">
    <property type="entry name" value="ANK_REPEAT"/>
    <property type="match status" value="3"/>
</dbReference>
<feature type="domain" description="SOCS box" evidence="4">
    <location>
        <begin position="573"/>
        <end position="627"/>
    </location>
</feature>
<dbReference type="PROSITE" id="PS50225">
    <property type="entry name" value="SOCS"/>
    <property type="match status" value="1"/>
</dbReference>
<sequence length="627" mass="68579">MHCYVWAFGTPPINNRKMATGNFDTASNLDLRQKQTELYRNIIGLVQSQSKSSDIKTFVHGISPHLLCQLLVLEVTSSCSCGRFFEQHPTIIEDTEGERLEIFLHALLVGSCKCIQLNPEINSSGEGTCRSTKTWLHVAAALGCPELMEALVNKSSLDVNKATSLYCHTPLSLAVMQTKGEMVSWLCKQPGLDPNVKSKKEKHTPLVDAILAEKYHIVEILIQSSKIDVNAKNFRSETPLVIATRMNNARLVKILLAARADYSIPTLDGSLPLMLAINSGSQVVKEFVKAKVPLNVLDSFGETALTLALRNTYTDIVAILVDGGADCRANPDLPALVLASSLGHMDTLMYLLDWGDQHPDQADTLGWTALHFASMRGSARAVGFLLDRGADPNCVTFELNTPLALAVFHKHFVVSELLQANGSDVNICDLDLDTPLHFATFNGHVDTVQSLLSNGANACVMNRVGATPLFNAVVAGCPDIVRLLLPHYVDQCLHAESQGFNYTVFSNKADLLFPVAKTPLWAAASLASKTGLALVHLLLLAGYDASCEEWIHLREFPTSLQVESEDGDKDKALLRELLIDSACNPRTLMSLCRCVVRRALGPGGHRKVNQLSGVPRKIKNFILLRQI</sequence>
<dbReference type="InterPro" id="IPR001496">
    <property type="entry name" value="SOCS_box"/>
</dbReference>
<dbReference type="CDD" id="cd03587">
    <property type="entry name" value="SOCS"/>
    <property type="match status" value="1"/>
</dbReference>
<dbReference type="SMART" id="SM00969">
    <property type="entry name" value="SOCS_box"/>
    <property type="match status" value="1"/>
</dbReference>
<accession>A0A3S1BM70</accession>
<dbReference type="Pfam" id="PF07525">
    <property type="entry name" value="SOCS_box"/>
    <property type="match status" value="1"/>
</dbReference>
<gene>
    <name evidence="5" type="ORF">EGW08_005390</name>
</gene>
<dbReference type="InterPro" id="IPR002110">
    <property type="entry name" value="Ankyrin_rpt"/>
</dbReference>
<evidence type="ECO:0000259" key="4">
    <source>
        <dbReference type="PROSITE" id="PS50225"/>
    </source>
</evidence>
<dbReference type="AlphaFoldDB" id="A0A3S1BM70"/>
<evidence type="ECO:0000256" key="3">
    <source>
        <dbReference type="PROSITE-ProRule" id="PRU00023"/>
    </source>
</evidence>
<dbReference type="STRING" id="188477.A0A3S1BM70"/>
<evidence type="ECO:0000256" key="1">
    <source>
        <dbReference type="ARBA" id="ARBA00022737"/>
    </source>
</evidence>
<evidence type="ECO:0000256" key="2">
    <source>
        <dbReference type="ARBA" id="ARBA00023043"/>
    </source>
</evidence>
<comment type="caution">
    <text evidence="5">The sequence shown here is derived from an EMBL/GenBank/DDBJ whole genome shotgun (WGS) entry which is preliminary data.</text>
</comment>
<reference evidence="5 6" key="1">
    <citation type="submission" date="2019-01" db="EMBL/GenBank/DDBJ databases">
        <title>A draft genome assembly of the solar-powered sea slug Elysia chlorotica.</title>
        <authorList>
            <person name="Cai H."/>
            <person name="Li Q."/>
            <person name="Fang X."/>
            <person name="Li J."/>
            <person name="Curtis N.E."/>
            <person name="Altenburger A."/>
            <person name="Shibata T."/>
            <person name="Feng M."/>
            <person name="Maeda T."/>
            <person name="Schwartz J.A."/>
            <person name="Shigenobu S."/>
            <person name="Lundholm N."/>
            <person name="Nishiyama T."/>
            <person name="Yang H."/>
            <person name="Hasebe M."/>
            <person name="Li S."/>
            <person name="Pierce S.K."/>
            <person name="Wang J."/>
        </authorList>
    </citation>
    <scope>NUCLEOTIDE SEQUENCE [LARGE SCALE GENOMIC DNA]</scope>
    <source>
        <strain evidence="5">EC2010</strain>
        <tissue evidence="5">Whole organism of an adult</tissue>
    </source>
</reference>
<organism evidence="5 6">
    <name type="scientific">Elysia chlorotica</name>
    <name type="common">Eastern emerald elysia</name>
    <name type="synonym">Sea slug</name>
    <dbReference type="NCBI Taxonomy" id="188477"/>
    <lineage>
        <taxon>Eukaryota</taxon>
        <taxon>Metazoa</taxon>
        <taxon>Spiralia</taxon>
        <taxon>Lophotrochozoa</taxon>
        <taxon>Mollusca</taxon>
        <taxon>Gastropoda</taxon>
        <taxon>Heterobranchia</taxon>
        <taxon>Euthyneura</taxon>
        <taxon>Panpulmonata</taxon>
        <taxon>Sacoglossa</taxon>
        <taxon>Placobranchoidea</taxon>
        <taxon>Plakobranchidae</taxon>
        <taxon>Elysia</taxon>
    </lineage>
</organism>
<dbReference type="SUPFAM" id="SSF48403">
    <property type="entry name" value="Ankyrin repeat"/>
    <property type="match status" value="1"/>
</dbReference>
<proteinExistence type="predicted"/>
<feature type="repeat" description="ANK" evidence="3">
    <location>
        <begin position="300"/>
        <end position="332"/>
    </location>
</feature>
<keyword evidence="1" id="KW-0677">Repeat</keyword>
<dbReference type="Pfam" id="PF12796">
    <property type="entry name" value="Ank_2"/>
    <property type="match status" value="4"/>
</dbReference>
<feature type="repeat" description="ANK" evidence="3">
    <location>
        <begin position="431"/>
        <end position="463"/>
    </location>
</feature>
<evidence type="ECO:0000313" key="6">
    <source>
        <dbReference type="Proteomes" id="UP000271974"/>
    </source>
</evidence>
<dbReference type="SMART" id="SM00248">
    <property type="entry name" value="ANK"/>
    <property type="match status" value="10"/>
</dbReference>
<dbReference type="Proteomes" id="UP000271974">
    <property type="component" value="Unassembled WGS sequence"/>
</dbReference>
<keyword evidence="2 3" id="KW-0040">ANK repeat</keyword>
<dbReference type="Gene3D" id="1.10.750.20">
    <property type="entry name" value="SOCS box"/>
    <property type="match status" value="1"/>
</dbReference>
<dbReference type="PROSITE" id="PS50297">
    <property type="entry name" value="ANK_REP_REGION"/>
    <property type="match status" value="3"/>
</dbReference>
<name>A0A3S1BM70_ELYCH</name>
<evidence type="ECO:0000313" key="5">
    <source>
        <dbReference type="EMBL" id="RUS86853.1"/>
    </source>
</evidence>
<dbReference type="Gene3D" id="1.25.40.20">
    <property type="entry name" value="Ankyrin repeat-containing domain"/>
    <property type="match status" value="2"/>
</dbReference>
<protein>
    <recommendedName>
        <fullName evidence="4">SOCS box domain-containing protein</fullName>
    </recommendedName>
</protein>
<keyword evidence="6" id="KW-1185">Reference proteome</keyword>
<dbReference type="EMBL" id="RQTK01000126">
    <property type="protein sequence ID" value="RUS86853.1"/>
    <property type="molecule type" value="Genomic_DNA"/>
</dbReference>
<dbReference type="PANTHER" id="PTHR24171">
    <property type="entry name" value="ANKYRIN REPEAT DOMAIN-CONTAINING PROTEIN 39-RELATED"/>
    <property type="match status" value="1"/>
</dbReference>